<dbReference type="GO" id="GO:0006508">
    <property type="term" value="P:proteolysis"/>
    <property type="evidence" value="ECO:0007669"/>
    <property type="project" value="UniProtKB-KW"/>
</dbReference>
<keyword evidence="5" id="KW-0833">Ubl conjugation pathway</keyword>
<proteinExistence type="inferred from homology"/>
<dbReference type="GO" id="GO:0016579">
    <property type="term" value="P:protein deubiquitination"/>
    <property type="evidence" value="ECO:0007669"/>
    <property type="project" value="InterPro"/>
</dbReference>
<evidence type="ECO:0000256" key="11">
    <source>
        <dbReference type="ARBA" id="ARBA00042420"/>
    </source>
</evidence>
<dbReference type="SUPFAM" id="SSF54001">
    <property type="entry name" value="Cysteine proteinases"/>
    <property type="match status" value="1"/>
</dbReference>
<evidence type="ECO:0000256" key="9">
    <source>
        <dbReference type="ARBA" id="ARBA00041300"/>
    </source>
</evidence>
<evidence type="ECO:0000256" key="1">
    <source>
        <dbReference type="ARBA" id="ARBA00000707"/>
    </source>
</evidence>
<dbReference type="InterPro" id="IPR050164">
    <property type="entry name" value="Peptidase_C19"/>
</dbReference>
<dbReference type="InterPro" id="IPR038765">
    <property type="entry name" value="Papain-like_cys_pep_sf"/>
</dbReference>
<evidence type="ECO:0000256" key="10">
    <source>
        <dbReference type="ARBA" id="ARBA00042154"/>
    </source>
</evidence>
<evidence type="ECO:0000256" key="2">
    <source>
        <dbReference type="ARBA" id="ARBA00009085"/>
    </source>
</evidence>
<feature type="domain" description="USP" evidence="13">
    <location>
        <begin position="12"/>
        <end position="272"/>
    </location>
</feature>
<dbReference type="GO" id="GO:0005829">
    <property type="term" value="C:cytosol"/>
    <property type="evidence" value="ECO:0007669"/>
    <property type="project" value="TreeGrafter"/>
</dbReference>
<dbReference type="EC" id="3.4.19.12" evidence="3"/>
<dbReference type="PROSITE" id="PS00973">
    <property type="entry name" value="USP_2"/>
    <property type="match status" value="1"/>
</dbReference>
<accession>S4R4F7</accession>
<evidence type="ECO:0000259" key="13">
    <source>
        <dbReference type="PROSITE" id="PS50235"/>
    </source>
</evidence>
<evidence type="ECO:0000256" key="6">
    <source>
        <dbReference type="ARBA" id="ARBA00022801"/>
    </source>
</evidence>
<dbReference type="GO" id="GO:0004843">
    <property type="term" value="F:cysteine-type deubiquitinase activity"/>
    <property type="evidence" value="ECO:0007669"/>
    <property type="project" value="UniProtKB-EC"/>
</dbReference>
<keyword evidence="4" id="KW-0645">Protease</keyword>
<evidence type="ECO:0000256" key="3">
    <source>
        <dbReference type="ARBA" id="ARBA00012759"/>
    </source>
</evidence>
<dbReference type="FunFam" id="3.90.70.10:FF:000119">
    <property type="entry name" value="Ubiquitin specific peptidase 36"/>
    <property type="match status" value="1"/>
</dbReference>
<evidence type="ECO:0000256" key="12">
    <source>
        <dbReference type="ARBA" id="ARBA00043009"/>
    </source>
</evidence>
<sequence>SLRWENDVGKGAGLRNLGNTCFLNATLQCLAYTPPLVNYLLLQEHCSTCKYPDLLTLPILCTLIFFRCHQILYLSLCSHVHFSAGIAKHLRIGRQEDAHEFLRYVVDAMQASCLHGHSDTVRNKQLSSPARKVKDGFETSLYGEKLAYTINETFRPHVGEHLKDVIRSCTCHFVPMSISLQASPNTCALGGRKMPTSFCVTMRNKLNVYTPLSVQRWTKCLSMLENITYPEHLDMQPFTSTSQGEPAIYSLYSVLVHKGADSNSGHYYCYNK</sequence>
<dbReference type="InterPro" id="IPR028889">
    <property type="entry name" value="USP"/>
</dbReference>
<evidence type="ECO:0000313" key="14">
    <source>
        <dbReference type="Ensembl" id="ENSPMAP00000000086.1"/>
    </source>
</evidence>
<dbReference type="PANTHER" id="PTHR24006:SF758">
    <property type="entry name" value="UBIQUITIN CARBOXYL-TERMINAL HYDROLASE 36"/>
    <property type="match status" value="1"/>
</dbReference>
<dbReference type="Ensembl" id="ENSPMAT00000000086.1">
    <property type="protein sequence ID" value="ENSPMAP00000000086.1"/>
    <property type="gene ID" value="ENSPMAG00000000079.1"/>
</dbReference>
<evidence type="ECO:0000256" key="4">
    <source>
        <dbReference type="ARBA" id="ARBA00022670"/>
    </source>
</evidence>
<dbReference type="GO" id="GO:0005634">
    <property type="term" value="C:nucleus"/>
    <property type="evidence" value="ECO:0007669"/>
    <property type="project" value="TreeGrafter"/>
</dbReference>
<evidence type="ECO:0000256" key="7">
    <source>
        <dbReference type="ARBA" id="ARBA00022807"/>
    </source>
</evidence>
<dbReference type="Gene3D" id="3.90.70.10">
    <property type="entry name" value="Cysteine proteinases"/>
    <property type="match status" value="2"/>
</dbReference>
<evidence type="ECO:0000256" key="8">
    <source>
        <dbReference type="ARBA" id="ARBA00039432"/>
    </source>
</evidence>
<comment type="similarity">
    <text evidence="2">Belongs to the peptidase C19 family.</text>
</comment>
<keyword evidence="6" id="KW-0378">Hydrolase</keyword>
<dbReference type="Pfam" id="PF00443">
    <property type="entry name" value="UCH"/>
    <property type="match status" value="1"/>
</dbReference>
<reference evidence="14" key="2">
    <citation type="submission" date="2025-09" db="UniProtKB">
        <authorList>
            <consortium name="Ensembl"/>
        </authorList>
    </citation>
    <scope>IDENTIFICATION</scope>
</reference>
<dbReference type="InterPro" id="IPR018200">
    <property type="entry name" value="USP_CS"/>
</dbReference>
<dbReference type="PROSITE" id="PS00972">
    <property type="entry name" value="USP_1"/>
    <property type="match status" value="1"/>
</dbReference>
<dbReference type="AlphaFoldDB" id="S4R4F7"/>
<dbReference type="PANTHER" id="PTHR24006">
    <property type="entry name" value="UBIQUITIN CARBOXYL-TERMINAL HYDROLASE"/>
    <property type="match status" value="1"/>
</dbReference>
<comment type="catalytic activity">
    <reaction evidence="1">
        <text>Thiol-dependent hydrolysis of ester, thioester, amide, peptide and isopeptide bonds formed by the C-terminal Gly of ubiquitin (a 76-residue protein attached to proteins as an intracellular targeting signal).</text>
        <dbReference type="EC" id="3.4.19.12"/>
    </reaction>
</comment>
<keyword evidence="7" id="KW-0788">Thiol protease</keyword>
<protein>
    <recommendedName>
        <fullName evidence="8">Ubiquitin carboxyl-terminal hydrolase 36</fullName>
        <ecNumber evidence="3">3.4.19.12</ecNumber>
    </recommendedName>
    <alternativeName>
        <fullName evidence="11">Deubiquitinating enzyme 36</fullName>
    </alternativeName>
    <alternativeName>
        <fullName evidence="10">Protein scrawny</fullName>
    </alternativeName>
    <alternativeName>
        <fullName evidence="9">Ubiquitin thioesterase 36</fullName>
    </alternativeName>
    <alternativeName>
        <fullName evidence="12">Ubiquitin-specific-processing protease 36</fullName>
    </alternativeName>
</protein>
<dbReference type="GeneTree" id="ENSGT00940000154596"/>
<evidence type="ECO:0000256" key="5">
    <source>
        <dbReference type="ARBA" id="ARBA00022786"/>
    </source>
</evidence>
<reference evidence="14" key="1">
    <citation type="submission" date="2025-08" db="UniProtKB">
        <authorList>
            <consortium name="Ensembl"/>
        </authorList>
    </citation>
    <scope>IDENTIFICATION</scope>
</reference>
<dbReference type="STRING" id="7757.ENSPMAP00000000086"/>
<dbReference type="InterPro" id="IPR001394">
    <property type="entry name" value="Peptidase_C19_UCH"/>
</dbReference>
<organism evidence="14">
    <name type="scientific">Petromyzon marinus</name>
    <name type="common">Sea lamprey</name>
    <dbReference type="NCBI Taxonomy" id="7757"/>
    <lineage>
        <taxon>Eukaryota</taxon>
        <taxon>Metazoa</taxon>
        <taxon>Chordata</taxon>
        <taxon>Craniata</taxon>
        <taxon>Vertebrata</taxon>
        <taxon>Cyclostomata</taxon>
        <taxon>Hyperoartia</taxon>
        <taxon>Petromyzontiformes</taxon>
        <taxon>Petromyzontidae</taxon>
        <taxon>Petromyzon</taxon>
    </lineage>
</organism>
<name>S4R4F7_PETMA</name>
<dbReference type="PROSITE" id="PS50235">
    <property type="entry name" value="USP_3"/>
    <property type="match status" value="1"/>
</dbReference>